<evidence type="ECO:0000256" key="1">
    <source>
        <dbReference type="SAM" id="Phobius"/>
    </source>
</evidence>
<evidence type="ECO:0000313" key="2">
    <source>
        <dbReference type="EMBL" id="MBB3209180.1"/>
    </source>
</evidence>
<gene>
    <name evidence="2" type="ORF">FHS27_005018</name>
</gene>
<keyword evidence="3" id="KW-1185">Reference proteome</keyword>
<dbReference type="EMBL" id="JACHXU010000021">
    <property type="protein sequence ID" value="MBB3209180.1"/>
    <property type="molecule type" value="Genomic_DNA"/>
</dbReference>
<organism evidence="2 3">
    <name type="scientific">Aporhodopirellula rubra</name>
    <dbReference type="NCBI Taxonomy" id="980271"/>
    <lineage>
        <taxon>Bacteria</taxon>
        <taxon>Pseudomonadati</taxon>
        <taxon>Planctomycetota</taxon>
        <taxon>Planctomycetia</taxon>
        <taxon>Pirellulales</taxon>
        <taxon>Pirellulaceae</taxon>
        <taxon>Aporhodopirellula</taxon>
    </lineage>
</organism>
<name>A0A7W5E2T3_9BACT</name>
<dbReference type="RefSeq" id="WP_184307584.1">
    <property type="nucleotide sequence ID" value="NZ_JACHXU010000021.1"/>
</dbReference>
<comment type="caution">
    <text evidence="2">The sequence shown here is derived from an EMBL/GenBank/DDBJ whole genome shotgun (WGS) entry which is preliminary data.</text>
</comment>
<protein>
    <submittedName>
        <fullName evidence="2">Uncharacterized protein</fullName>
    </submittedName>
</protein>
<proteinExistence type="predicted"/>
<evidence type="ECO:0000313" key="3">
    <source>
        <dbReference type="Proteomes" id="UP000536179"/>
    </source>
</evidence>
<keyword evidence="1" id="KW-0472">Membrane</keyword>
<reference evidence="2 3" key="1">
    <citation type="submission" date="2020-08" db="EMBL/GenBank/DDBJ databases">
        <title>Genomic Encyclopedia of Type Strains, Phase III (KMG-III): the genomes of soil and plant-associated and newly described type strains.</title>
        <authorList>
            <person name="Whitman W."/>
        </authorList>
    </citation>
    <scope>NUCLEOTIDE SEQUENCE [LARGE SCALE GENOMIC DNA]</scope>
    <source>
        <strain evidence="2 3">CECT 8075</strain>
    </source>
</reference>
<feature type="transmembrane region" description="Helical" evidence="1">
    <location>
        <begin position="53"/>
        <end position="72"/>
    </location>
</feature>
<dbReference type="AlphaFoldDB" id="A0A7W5E2T3"/>
<accession>A0A7W5E2T3</accession>
<feature type="transmembrane region" description="Helical" evidence="1">
    <location>
        <begin position="84"/>
        <end position="104"/>
    </location>
</feature>
<keyword evidence="1" id="KW-1133">Transmembrane helix</keyword>
<keyword evidence="1" id="KW-0812">Transmembrane</keyword>
<dbReference type="Proteomes" id="UP000536179">
    <property type="component" value="Unassembled WGS sequence"/>
</dbReference>
<sequence length="110" mass="11628">MNNSRASAELASSLPQRINRITQMVSENGLSVKVDAIDQDSLLKGVHKIANRITAGLIVSAMLVSAALLMRVTVGPAVLGHPLLASSLLVIAIPTAIYLLYLALIRDARA</sequence>